<dbReference type="GO" id="GO:0006284">
    <property type="term" value="P:base-excision repair"/>
    <property type="evidence" value="ECO:0007669"/>
    <property type="project" value="TreeGrafter"/>
</dbReference>
<dbReference type="RefSeq" id="XP_052948052.1">
    <property type="nucleotide sequence ID" value="XM_053092104.1"/>
</dbReference>
<dbReference type="GO" id="GO:0003697">
    <property type="term" value="F:single-stranded DNA binding"/>
    <property type="evidence" value="ECO:0007669"/>
    <property type="project" value="TreeGrafter"/>
</dbReference>
<evidence type="ECO:0000313" key="4">
    <source>
        <dbReference type="EMBL" id="KAI9638275.1"/>
    </source>
</evidence>
<dbReference type="GO" id="GO:0003684">
    <property type="term" value="F:damaged DNA binding"/>
    <property type="evidence" value="ECO:0007669"/>
    <property type="project" value="TreeGrafter"/>
</dbReference>
<dbReference type="InterPro" id="IPR013970">
    <property type="entry name" value="Rfa2"/>
</dbReference>
<comment type="caution">
    <text evidence="4">The sequence shown here is derived from an EMBL/GenBank/DDBJ whole genome shotgun (WGS) entry which is preliminary data.</text>
</comment>
<comment type="similarity">
    <text evidence="2">Belongs to the replication factor A protein 3 family.</text>
</comment>
<dbReference type="GO" id="GO:0005662">
    <property type="term" value="C:DNA replication factor A complex"/>
    <property type="evidence" value="ECO:0007669"/>
    <property type="project" value="TreeGrafter"/>
</dbReference>
<dbReference type="InterPro" id="IPR012340">
    <property type="entry name" value="NA-bd_OB-fold"/>
</dbReference>
<keyword evidence="5" id="KW-1185">Reference proteome</keyword>
<organism evidence="4 5">
    <name type="scientific">Dioszegia hungarica</name>
    <dbReference type="NCBI Taxonomy" id="4972"/>
    <lineage>
        <taxon>Eukaryota</taxon>
        <taxon>Fungi</taxon>
        <taxon>Dikarya</taxon>
        <taxon>Basidiomycota</taxon>
        <taxon>Agaricomycotina</taxon>
        <taxon>Tremellomycetes</taxon>
        <taxon>Tremellales</taxon>
        <taxon>Bulleribasidiaceae</taxon>
        <taxon>Dioszegia</taxon>
    </lineage>
</organism>
<dbReference type="GeneID" id="77731309"/>
<evidence type="ECO:0000256" key="2">
    <source>
        <dbReference type="ARBA" id="ARBA00009761"/>
    </source>
</evidence>
<dbReference type="PANTHER" id="PTHR15114">
    <property type="entry name" value="REPLICATION PROTEIN A3"/>
    <property type="match status" value="1"/>
</dbReference>
<dbReference type="SUPFAM" id="SSF50249">
    <property type="entry name" value="Nucleic acid-binding proteins"/>
    <property type="match status" value="1"/>
</dbReference>
<evidence type="ECO:0000256" key="1">
    <source>
        <dbReference type="ARBA" id="ARBA00004123"/>
    </source>
</evidence>
<accession>A0AA38HCY0</accession>
<dbReference type="GO" id="GO:0000724">
    <property type="term" value="P:double-strand break repair via homologous recombination"/>
    <property type="evidence" value="ECO:0007669"/>
    <property type="project" value="TreeGrafter"/>
</dbReference>
<dbReference type="Pfam" id="PF08661">
    <property type="entry name" value="Rep_fac-A_3"/>
    <property type="match status" value="1"/>
</dbReference>
<dbReference type="Gene3D" id="2.40.50.140">
    <property type="entry name" value="Nucleic acid-binding proteins"/>
    <property type="match status" value="1"/>
</dbReference>
<dbReference type="Proteomes" id="UP001164286">
    <property type="component" value="Unassembled WGS sequence"/>
</dbReference>
<dbReference type="PANTHER" id="PTHR15114:SF1">
    <property type="entry name" value="REPLICATION PROTEIN A 14 KDA SUBUNIT"/>
    <property type="match status" value="1"/>
</dbReference>
<evidence type="ECO:0000313" key="5">
    <source>
        <dbReference type="Proteomes" id="UP001164286"/>
    </source>
</evidence>
<protein>
    <submittedName>
        <fullName evidence="4">Replication factor A protein 3</fullName>
    </submittedName>
</protein>
<proteinExistence type="inferred from homology"/>
<dbReference type="GO" id="GO:0006289">
    <property type="term" value="P:nucleotide-excision repair"/>
    <property type="evidence" value="ECO:0007669"/>
    <property type="project" value="TreeGrafter"/>
</dbReference>
<gene>
    <name evidence="4" type="ORF">MKK02DRAFT_42666</name>
</gene>
<dbReference type="GO" id="GO:0006298">
    <property type="term" value="P:mismatch repair"/>
    <property type="evidence" value="ECO:0007669"/>
    <property type="project" value="TreeGrafter"/>
</dbReference>
<dbReference type="GO" id="GO:0035861">
    <property type="term" value="C:site of double-strand break"/>
    <property type="evidence" value="ECO:0007669"/>
    <property type="project" value="TreeGrafter"/>
</dbReference>
<dbReference type="CDD" id="cd04479">
    <property type="entry name" value="RPA3"/>
    <property type="match status" value="1"/>
</dbReference>
<keyword evidence="3" id="KW-0539">Nucleus</keyword>
<comment type="subcellular location">
    <subcellularLocation>
        <location evidence="1">Nucleus</location>
    </subcellularLocation>
</comment>
<dbReference type="GO" id="GO:0006260">
    <property type="term" value="P:DNA replication"/>
    <property type="evidence" value="ECO:0007669"/>
    <property type="project" value="InterPro"/>
</dbReference>
<evidence type="ECO:0000256" key="3">
    <source>
        <dbReference type="ARBA" id="ARBA00023242"/>
    </source>
</evidence>
<sequence length="108" mass="11578">MSNLGPEPRINSRNLSKFINQTVRLTCKIVQVKGDMATVEASDGGQVGVLLSRDMHMADPFVEIIGTVKEDNTVKALTSINLGKTLDMKAVDQVVELANSSKGSGVFT</sequence>
<name>A0AA38HCY0_9TREE</name>
<reference evidence="4" key="1">
    <citation type="journal article" date="2022" name="G3 (Bethesda)">
        <title>High quality genome of the basidiomycete yeast Dioszegia hungarica PDD-24b-2 isolated from cloud water.</title>
        <authorList>
            <person name="Jarrige D."/>
            <person name="Haridas S."/>
            <person name="Bleykasten-Grosshans C."/>
            <person name="Joly M."/>
            <person name="Nadalig T."/>
            <person name="Sancelme M."/>
            <person name="Vuilleumier S."/>
            <person name="Grigoriev I.V."/>
            <person name="Amato P."/>
            <person name="Bringel F."/>
        </authorList>
    </citation>
    <scope>NUCLEOTIDE SEQUENCE</scope>
    <source>
        <strain evidence="4">PDD-24b-2</strain>
    </source>
</reference>
<dbReference type="EMBL" id="JAKWFO010000003">
    <property type="protein sequence ID" value="KAI9638275.1"/>
    <property type="molecule type" value="Genomic_DNA"/>
</dbReference>
<dbReference type="AlphaFoldDB" id="A0AA38HCY0"/>